<evidence type="ECO:0000256" key="5">
    <source>
        <dbReference type="ARBA" id="ARBA00022679"/>
    </source>
</evidence>
<sequence>MAGTVAHPEGITNPPIDRLLETVDSKYALVLYASQRARQINSYYSQLSEGLLEFVGPLVDVENQEKPLSIALREIDENLLTIREIDEEEYAAQNEPDPNAPAPLMLGDDAPEIPPTDFPL</sequence>
<evidence type="ECO:0000256" key="12">
    <source>
        <dbReference type="SAM" id="MobiDB-lite"/>
    </source>
</evidence>
<evidence type="ECO:0000256" key="7">
    <source>
        <dbReference type="ARBA" id="ARBA00023163"/>
    </source>
</evidence>
<dbReference type="GO" id="GO:0003899">
    <property type="term" value="F:DNA-directed RNA polymerase activity"/>
    <property type="evidence" value="ECO:0007669"/>
    <property type="project" value="UniProtKB-UniRule"/>
</dbReference>
<keyword evidence="7 11" id="KW-0804">Transcription</keyword>
<evidence type="ECO:0000256" key="2">
    <source>
        <dbReference type="ARBA" id="ARBA00012418"/>
    </source>
</evidence>
<keyword evidence="4 11" id="KW-0240">DNA-directed RNA polymerase</keyword>
<dbReference type="EC" id="2.7.7.6" evidence="2 11"/>
<keyword evidence="6 11" id="KW-0548">Nucleotidyltransferase</keyword>
<dbReference type="InterPro" id="IPR003716">
    <property type="entry name" value="DNA-dir_RNA_pol_omega"/>
</dbReference>
<proteinExistence type="inferred from homology"/>
<evidence type="ECO:0000256" key="8">
    <source>
        <dbReference type="ARBA" id="ARBA00025935"/>
    </source>
</evidence>
<dbReference type="GO" id="GO:0006351">
    <property type="term" value="P:DNA-templated transcription"/>
    <property type="evidence" value="ECO:0007669"/>
    <property type="project" value="UniProtKB-UniRule"/>
</dbReference>
<comment type="function">
    <text evidence="11">Promotes RNA polymerase assembly. Latches the N- and C-terminal regions of the beta' subunit thereby facilitating its interaction with the beta and alpha subunits.</text>
</comment>
<dbReference type="EMBL" id="CP022316">
    <property type="protein sequence ID" value="ASK66958.1"/>
    <property type="molecule type" value="Genomic_DNA"/>
</dbReference>
<dbReference type="Pfam" id="PF01192">
    <property type="entry name" value="RNA_pol_Rpb6"/>
    <property type="match status" value="1"/>
</dbReference>
<comment type="similarity">
    <text evidence="1 11">Belongs to the RNA polymerase subunit omega family.</text>
</comment>
<gene>
    <name evidence="11" type="primary">rpoZ</name>
    <name evidence="13" type="ORF">CFK39_15365</name>
</gene>
<evidence type="ECO:0000313" key="13">
    <source>
        <dbReference type="EMBL" id="ASK66958.1"/>
    </source>
</evidence>
<comment type="catalytic activity">
    <reaction evidence="10 11">
        <text>RNA(n) + a ribonucleoside 5'-triphosphate = RNA(n+1) + diphosphate</text>
        <dbReference type="Rhea" id="RHEA:21248"/>
        <dbReference type="Rhea" id="RHEA-COMP:14527"/>
        <dbReference type="Rhea" id="RHEA-COMP:17342"/>
        <dbReference type="ChEBI" id="CHEBI:33019"/>
        <dbReference type="ChEBI" id="CHEBI:61557"/>
        <dbReference type="ChEBI" id="CHEBI:140395"/>
        <dbReference type="EC" id="2.7.7.6"/>
    </reaction>
</comment>
<dbReference type="HAMAP" id="MF_00366">
    <property type="entry name" value="RNApol_bact_RpoZ"/>
    <property type="match status" value="1"/>
</dbReference>
<dbReference type="AlphaFoldDB" id="A0A220UFI1"/>
<keyword evidence="5 11" id="KW-0808">Transferase</keyword>
<dbReference type="Gene3D" id="3.90.940.10">
    <property type="match status" value="1"/>
</dbReference>
<dbReference type="PANTHER" id="PTHR34476">
    <property type="entry name" value="DNA-DIRECTED RNA POLYMERASE SUBUNIT OMEGA"/>
    <property type="match status" value="1"/>
</dbReference>
<dbReference type="SUPFAM" id="SSF63562">
    <property type="entry name" value="RPB6/omega subunit-like"/>
    <property type="match status" value="1"/>
</dbReference>
<evidence type="ECO:0000256" key="3">
    <source>
        <dbReference type="ARBA" id="ARBA00013725"/>
    </source>
</evidence>
<dbReference type="InterPro" id="IPR006110">
    <property type="entry name" value="Pol_omega/Rpo6/RPB6"/>
</dbReference>
<dbReference type="GO" id="GO:0000428">
    <property type="term" value="C:DNA-directed RNA polymerase complex"/>
    <property type="evidence" value="ECO:0007669"/>
    <property type="project" value="UniProtKB-KW"/>
</dbReference>
<evidence type="ECO:0000256" key="9">
    <source>
        <dbReference type="ARBA" id="ARBA00029924"/>
    </source>
</evidence>
<evidence type="ECO:0000256" key="10">
    <source>
        <dbReference type="ARBA" id="ARBA00048552"/>
    </source>
</evidence>
<dbReference type="NCBIfam" id="TIGR00690">
    <property type="entry name" value="rpoZ"/>
    <property type="match status" value="1"/>
</dbReference>
<feature type="region of interest" description="Disordered" evidence="12">
    <location>
        <begin position="86"/>
        <end position="120"/>
    </location>
</feature>
<dbReference type="InterPro" id="IPR036161">
    <property type="entry name" value="RPB6/omega-like_sf"/>
</dbReference>
<evidence type="ECO:0000256" key="11">
    <source>
        <dbReference type="HAMAP-Rule" id="MF_00366"/>
    </source>
</evidence>
<accession>A0A220UFI1</accession>
<comment type="subunit">
    <text evidence="8 11">The RNAP catalytic core consists of 2 alpha, 1 beta, 1 beta' and 1 omega subunit. When a sigma factor is associated with the core the holoenzyme is formed, which can initiate transcription.</text>
</comment>
<dbReference type="OrthoDB" id="8481372at2"/>
<dbReference type="GO" id="GO:0003677">
    <property type="term" value="F:DNA binding"/>
    <property type="evidence" value="ECO:0007669"/>
    <property type="project" value="UniProtKB-UniRule"/>
</dbReference>
<dbReference type="SMART" id="SM01409">
    <property type="entry name" value="RNA_pol_Rpb6"/>
    <property type="match status" value="1"/>
</dbReference>
<evidence type="ECO:0000256" key="6">
    <source>
        <dbReference type="ARBA" id="ARBA00022695"/>
    </source>
</evidence>
<evidence type="ECO:0000256" key="1">
    <source>
        <dbReference type="ARBA" id="ARBA00006711"/>
    </source>
</evidence>
<evidence type="ECO:0000256" key="4">
    <source>
        <dbReference type="ARBA" id="ARBA00022478"/>
    </source>
</evidence>
<protein>
    <recommendedName>
        <fullName evidence="3 11">DNA-directed RNA polymerase subunit omega</fullName>
        <shortName evidence="11">RNAP omega subunit</shortName>
        <ecNumber evidence="2 11">2.7.7.6</ecNumber>
    </recommendedName>
    <alternativeName>
        <fullName evidence="11">RNA polymerase omega subunit</fullName>
    </alternativeName>
    <alternativeName>
        <fullName evidence="9 11">Transcriptase subunit omega</fullName>
    </alternativeName>
</protein>
<keyword evidence="14" id="KW-1185">Reference proteome</keyword>
<dbReference type="KEGG" id="brv:CFK39_15365"/>
<dbReference type="PANTHER" id="PTHR34476:SF1">
    <property type="entry name" value="DNA-DIRECTED RNA POLYMERASE SUBUNIT OMEGA"/>
    <property type="match status" value="1"/>
</dbReference>
<dbReference type="Proteomes" id="UP000198398">
    <property type="component" value="Chromosome"/>
</dbReference>
<dbReference type="RefSeq" id="WP_089066194.1">
    <property type="nucleotide sequence ID" value="NZ_CP022316.1"/>
</dbReference>
<evidence type="ECO:0000313" key="14">
    <source>
        <dbReference type="Proteomes" id="UP000198398"/>
    </source>
</evidence>
<reference evidence="14" key="1">
    <citation type="submission" date="2017-07" db="EMBL/GenBank/DDBJ databases">
        <title>Brachybacterium sp. VR2415.</title>
        <authorList>
            <person name="Tak E.J."/>
            <person name="Bae J.-W."/>
        </authorList>
    </citation>
    <scope>NUCLEOTIDE SEQUENCE [LARGE SCALE GENOMIC DNA]</scope>
    <source>
        <strain evidence="14">VR2415</strain>
    </source>
</reference>
<organism evidence="13 14">
    <name type="scientific">Brachybacterium avium</name>
    <dbReference type="NCBI Taxonomy" id="2017485"/>
    <lineage>
        <taxon>Bacteria</taxon>
        <taxon>Bacillati</taxon>
        <taxon>Actinomycetota</taxon>
        <taxon>Actinomycetes</taxon>
        <taxon>Micrococcales</taxon>
        <taxon>Dermabacteraceae</taxon>
        <taxon>Brachybacterium</taxon>
    </lineage>
</organism>
<name>A0A220UFI1_9MICO</name>